<sequence length="225" mass="25931">MGESTNKDPMSFLYMNLLADILMQETVEFENEFRIKMEFIRDQEKLCFSNAKNLVSVDQFLRTLNGTLLKLEMDLNENENLLIQAEDTVTILERSCVNVPEQRQCRVDPLVRATYTDLLRLLMSTEKSAVQCNSLREEIEAYNNEVSGKLMPVNVIGQIMDFHNRTLDTMEKQINLLNVQIEGLKKEFAEMAKREAKLLLAASLPHVPCIPEPKPRKPCPKNLRI</sequence>
<dbReference type="OrthoDB" id="7862278at2759"/>
<proteinExistence type="predicted"/>
<accession>B3MTU8</accession>
<dbReference type="OMA" id="KIIDYHN"/>
<feature type="coiled-coil region" evidence="1">
    <location>
        <begin position="68"/>
        <end position="95"/>
    </location>
</feature>
<dbReference type="AlphaFoldDB" id="B3MTU8"/>
<dbReference type="InParanoid" id="B3MTU8"/>
<evidence type="ECO:0000256" key="1">
    <source>
        <dbReference type="SAM" id="Coils"/>
    </source>
</evidence>
<feature type="coiled-coil region" evidence="1">
    <location>
        <begin position="125"/>
        <end position="194"/>
    </location>
</feature>
<organism evidence="2 3">
    <name type="scientific">Drosophila ananassae</name>
    <name type="common">Fruit fly</name>
    <dbReference type="NCBI Taxonomy" id="7217"/>
    <lineage>
        <taxon>Eukaryota</taxon>
        <taxon>Metazoa</taxon>
        <taxon>Ecdysozoa</taxon>
        <taxon>Arthropoda</taxon>
        <taxon>Hexapoda</taxon>
        <taxon>Insecta</taxon>
        <taxon>Pterygota</taxon>
        <taxon>Neoptera</taxon>
        <taxon>Endopterygota</taxon>
        <taxon>Diptera</taxon>
        <taxon>Brachycera</taxon>
        <taxon>Muscomorpha</taxon>
        <taxon>Ephydroidea</taxon>
        <taxon>Drosophilidae</taxon>
        <taxon>Drosophila</taxon>
        <taxon>Sophophora</taxon>
    </lineage>
</organism>
<dbReference type="PhylomeDB" id="B3MTU8"/>
<dbReference type="EMBL" id="CH902623">
    <property type="protein sequence ID" value="EDV30229.1"/>
    <property type="molecule type" value="Genomic_DNA"/>
</dbReference>
<dbReference type="eggNOG" id="ENOG502T9DC">
    <property type="taxonomic scope" value="Eukaryota"/>
</dbReference>
<dbReference type="HOGENOM" id="CLU_106882_0_0_1"/>
<reference evidence="2 3" key="1">
    <citation type="journal article" date="2007" name="Nature">
        <title>Evolution of genes and genomes on the Drosophila phylogeny.</title>
        <authorList>
            <consortium name="Drosophila 12 Genomes Consortium"/>
            <person name="Clark A.G."/>
            <person name="Eisen M.B."/>
            <person name="Smith D.R."/>
            <person name="Bergman C.M."/>
            <person name="Oliver B."/>
            <person name="Markow T.A."/>
            <person name="Kaufman T.C."/>
            <person name="Kellis M."/>
            <person name="Gelbart W."/>
            <person name="Iyer V.N."/>
            <person name="Pollard D.A."/>
            <person name="Sackton T.B."/>
            <person name="Larracuente A.M."/>
            <person name="Singh N.D."/>
            <person name="Abad J.P."/>
            <person name="Abt D.N."/>
            <person name="Adryan B."/>
            <person name="Aguade M."/>
            <person name="Akashi H."/>
            <person name="Anderson W.W."/>
            <person name="Aquadro C.F."/>
            <person name="Ardell D.H."/>
            <person name="Arguello R."/>
            <person name="Artieri C.G."/>
            <person name="Barbash D.A."/>
            <person name="Barker D."/>
            <person name="Barsanti P."/>
            <person name="Batterham P."/>
            <person name="Batzoglou S."/>
            <person name="Begun D."/>
            <person name="Bhutkar A."/>
            <person name="Blanco E."/>
            <person name="Bosak S.A."/>
            <person name="Bradley R.K."/>
            <person name="Brand A.D."/>
            <person name="Brent M.R."/>
            <person name="Brooks A.N."/>
            <person name="Brown R.H."/>
            <person name="Butlin R.K."/>
            <person name="Caggese C."/>
            <person name="Calvi B.R."/>
            <person name="Bernardo de Carvalho A."/>
            <person name="Caspi A."/>
            <person name="Castrezana S."/>
            <person name="Celniker S.E."/>
            <person name="Chang J.L."/>
            <person name="Chapple C."/>
            <person name="Chatterji S."/>
            <person name="Chinwalla A."/>
            <person name="Civetta A."/>
            <person name="Clifton S.W."/>
            <person name="Comeron J.M."/>
            <person name="Costello J.C."/>
            <person name="Coyne J.A."/>
            <person name="Daub J."/>
            <person name="David R.G."/>
            <person name="Delcher A.L."/>
            <person name="Delehaunty K."/>
            <person name="Do C.B."/>
            <person name="Ebling H."/>
            <person name="Edwards K."/>
            <person name="Eickbush T."/>
            <person name="Evans J.D."/>
            <person name="Filipski A."/>
            <person name="Findeiss S."/>
            <person name="Freyhult E."/>
            <person name="Fulton L."/>
            <person name="Fulton R."/>
            <person name="Garcia A.C."/>
            <person name="Gardiner A."/>
            <person name="Garfield D.A."/>
            <person name="Garvin B.E."/>
            <person name="Gibson G."/>
            <person name="Gilbert D."/>
            <person name="Gnerre S."/>
            <person name="Godfrey J."/>
            <person name="Good R."/>
            <person name="Gotea V."/>
            <person name="Gravely B."/>
            <person name="Greenberg A.J."/>
            <person name="Griffiths-Jones S."/>
            <person name="Gross S."/>
            <person name="Guigo R."/>
            <person name="Gustafson E.A."/>
            <person name="Haerty W."/>
            <person name="Hahn M.W."/>
            <person name="Halligan D.L."/>
            <person name="Halpern A.L."/>
            <person name="Halter G.M."/>
            <person name="Han M.V."/>
            <person name="Heger A."/>
            <person name="Hillier L."/>
            <person name="Hinrichs A.S."/>
            <person name="Holmes I."/>
            <person name="Hoskins R.A."/>
            <person name="Hubisz M.J."/>
            <person name="Hultmark D."/>
            <person name="Huntley M.A."/>
            <person name="Jaffe D.B."/>
            <person name="Jagadeeshan S."/>
            <person name="Jeck W.R."/>
            <person name="Johnson J."/>
            <person name="Jones C.D."/>
            <person name="Jordan W.C."/>
            <person name="Karpen G.H."/>
            <person name="Kataoka E."/>
            <person name="Keightley P.D."/>
            <person name="Kheradpour P."/>
            <person name="Kirkness E.F."/>
            <person name="Koerich L.B."/>
            <person name="Kristiansen K."/>
            <person name="Kudrna D."/>
            <person name="Kulathinal R.J."/>
            <person name="Kumar S."/>
            <person name="Kwok R."/>
            <person name="Lander E."/>
            <person name="Langley C.H."/>
            <person name="Lapoint R."/>
            <person name="Lazzaro B.P."/>
            <person name="Lee S.J."/>
            <person name="Levesque L."/>
            <person name="Li R."/>
            <person name="Lin C.F."/>
            <person name="Lin M.F."/>
            <person name="Lindblad-Toh K."/>
            <person name="Llopart A."/>
            <person name="Long M."/>
            <person name="Low L."/>
            <person name="Lozovsky E."/>
            <person name="Lu J."/>
            <person name="Luo M."/>
            <person name="Machado C.A."/>
            <person name="Makalowski W."/>
            <person name="Marzo M."/>
            <person name="Matsuda M."/>
            <person name="Matzkin L."/>
            <person name="McAllister B."/>
            <person name="McBride C.S."/>
            <person name="McKernan B."/>
            <person name="McKernan K."/>
            <person name="Mendez-Lago M."/>
            <person name="Minx P."/>
            <person name="Mollenhauer M.U."/>
            <person name="Montooth K."/>
            <person name="Mount S.M."/>
            <person name="Mu X."/>
            <person name="Myers E."/>
            <person name="Negre B."/>
            <person name="Newfeld S."/>
            <person name="Nielsen R."/>
            <person name="Noor M.A."/>
            <person name="O'Grady P."/>
            <person name="Pachter L."/>
            <person name="Papaceit M."/>
            <person name="Parisi M.J."/>
            <person name="Parisi M."/>
            <person name="Parts L."/>
            <person name="Pedersen J.S."/>
            <person name="Pesole G."/>
            <person name="Phillippy A.M."/>
            <person name="Ponting C.P."/>
            <person name="Pop M."/>
            <person name="Porcelli D."/>
            <person name="Powell J.R."/>
            <person name="Prohaska S."/>
            <person name="Pruitt K."/>
            <person name="Puig M."/>
            <person name="Quesneville H."/>
            <person name="Ram K.R."/>
            <person name="Rand D."/>
            <person name="Rasmussen M.D."/>
            <person name="Reed L.K."/>
            <person name="Reenan R."/>
            <person name="Reily A."/>
            <person name="Remington K.A."/>
            <person name="Rieger T.T."/>
            <person name="Ritchie M.G."/>
            <person name="Robin C."/>
            <person name="Rogers Y.H."/>
            <person name="Rohde C."/>
            <person name="Rozas J."/>
            <person name="Rubenfield M.J."/>
            <person name="Ruiz A."/>
            <person name="Russo S."/>
            <person name="Salzberg S.L."/>
            <person name="Sanchez-Gracia A."/>
            <person name="Saranga D.J."/>
            <person name="Sato H."/>
            <person name="Schaeffer S.W."/>
            <person name="Schatz M.C."/>
            <person name="Schlenke T."/>
            <person name="Schwartz R."/>
            <person name="Segarra C."/>
            <person name="Singh R.S."/>
            <person name="Sirot L."/>
            <person name="Sirota M."/>
            <person name="Sisneros N.B."/>
            <person name="Smith C.D."/>
            <person name="Smith T.F."/>
            <person name="Spieth J."/>
            <person name="Stage D.E."/>
            <person name="Stark A."/>
            <person name="Stephan W."/>
            <person name="Strausberg R.L."/>
            <person name="Strempel S."/>
            <person name="Sturgill D."/>
            <person name="Sutton G."/>
            <person name="Sutton G.G."/>
            <person name="Tao W."/>
            <person name="Teichmann S."/>
            <person name="Tobari Y.N."/>
            <person name="Tomimura Y."/>
            <person name="Tsolas J.M."/>
            <person name="Valente V.L."/>
            <person name="Venter E."/>
            <person name="Venter J.C."/>
            <person name="Vicario S."/>
            <person name="Vieira F.G."/>
            <person name="Vilella A.J."/>
            <person name="Villasante A."/>
            <person name="Walenz B."/>
            <person name="Wang J."/>
            <person name="Wasserman M."/>
            <person name="Watts T."/>
            <person name="Wilson D."/>
            <person name="Wilson R.K."/>
            <person name="Wing R.A."/>
            <person name="Wolfner M.F."/>
            <person name="Wong A."/>
            <person name="Wong G.K."/>
            <person name="Wu C.I."/>
            <person name="Wu G."/>
            <person name="Yamamoto D."/>
            <person name="Yang H.P."/>
            <person name="Yang S.P."/>
            <person name="Yorke J.A."/>
            <person name="Yoshida K."/>
            <person name="Zdobnov E."/>
            <person name="Zhang P."/>
            <person name="Zhang Y."/>
            <person name="Zimin A.V."/>
            <person name="Baldwin J."/>
            <person name="Abdouelleil A."/>
            <person name="Abdulkadir J."/>
            <person name="Abebe A."/>
            <person name="Abera B."/>
            <person name="Abreu J."/>
            <person name="Acer S.C."/>
            <person name="Aftuck L."/>
            <person name="Alexander A."/>
            <person name="An P."/>
            <person name="Anderson E."/>
            <person name="Anderson S."/>
            <person name="Arachi H."/>
            <person name="Azer M."/>
            <person name="Bachantsang P."/>
            <person name="Barry A."/>
            <person name="Bayul T."/>
            <person name="Berlin A."/>
            <person name="Bessette D."/>
            <person name="Bloom T."/>
            <person name="Blye J."/>
            <person name="Boguslavskiy L."/>
            <person name="Bonnet C."/>
            <person name="Boukhgalter B."/>
            <person name="Bourzgui I."/>
            <person name="Brown A."/>
            <person name="Cahill P."/>
            <person name="Channer S."/>
            <person name="Cheshatsang Y."/>
            <person name="Chuda L."/>
            <person name="Citroen M."/>
            <person name="Collymore A."/>
            <person name="Cooke P."/>
            <person name="Costello M."/>
            <person name="D'Aco K."/>
            <person name="Daza R."/>
            <person name="De Haan G."/>
            <person name="DeGray S."/>
            <person name="DeMaso C."/>
            <person name="Dhargay N."/>
            <person name="Dooley K."/>
            <person name="Dooley E."/>
            <person name="Doricent M."/>
            <person name="Dorje P."/>
            <person name="Dorjee K."/>
            <person name="Dupes A."/>
            <person name="Elong R."/>
            <person name="Falk J."/>
            <person name="Farina A."/>
            <person name="Faro S."/>
            <person name="Ferguson D."/>
            <person name="Fisher S."/>
            <person name="Foley C.D."/>
            <person name="Franke A."/>
            <person name="Friedrich D."/>
            <person name="Gadbois L."/>
            <person name="Gearin G."/>
            <person name="Gearin C.R."/>
            <person name="Giannoukos G."/>
            <person name="Goode T."/>
            <person name="Graham J."/>
            <person name="Grandbois E."/>
            <person name="Grewal S."/>
            <person name="Gyaltsen K."/>
            <person name="Hafez N."/>
            <person name="Hagos B."/>
            <person name="Hall J."/>
            <person name="Henson C."/>
            <person name="Hollinger A."/>
            <person name="Honan T."/>
            <person name="Huard M.D."/>
            <person name="Hughes L."/>
            <person name="Hurhula B."/>
            <person name="Husby M.E."/>
            <person name="Kamat A."/>
            <person name="Kanga B."/>
            <person name="Kashin S."/>
            <person name="Khazanovich D."/>
            <person name="Kisner P."/>
            <person name="Lance K."/>
            <person name="Lara M."/>
            <person name="Lee W."/>
            <person name="Lennon N."/>
            <person name="Letendre F."/>
            <person name="LeVine R."/>
            <person name="Lipovsky A."/>
            <person name="Liu X."/>
            <person name="Liu J."/>
            <person name="Liu S."/>
            <person name="Lokyitsang T."/>
            <person name="Lokyitsang Y."/>
            <person name="Lubonja R."/>
            <person name="Lui A."/>
            <person name="MacDonald P."/>
            <person name="Magnisalis V."/>
            <person name="Maru K."/>
            <person name="Matthews C."/>
            <person name="McCusker W."/>
            <person name="McDonough S."/>
            <person name="Mehta T."/>
            <person name="Meldrim J."/>
            <person name="Meneus L."/>
            <person name="Mihai O."/>
            <person name="Mihalev A."/>
            <person name="Mihova T."/>
            <person name="Mittelman R."/>
            <person name="Mlenga V."/>
            <person name="Montmayeur A."/>
            <person name="Mulrain L."/>
            <person name="Navidi A."/>
            <person name="Naylor J."/>
            <person name="Negash T."/>
            <person name="Nguyen T."/>
            <person name="Nguyen N."/>
            <person name="Nicol R."/>
            <person name="Norbu C."/>
            <person name="Norbu N."/>
            <person name="Novod N."/>
            <person name="O'Neill B."/>
            <person name="Osman S."/>
            <person name="Markiewicz E."/>
            <person name="Oyono O.L."/>
            <person name="Patti C."/>
            <person name="Phunkhang P."/>
            <person name="Pierre F."/>
            <person name="Priest M."/>
            <person name="Raghuraman S."/>
            <person name="Rege F."/>
            <person name="Reyes R."/>
            <person name="Rise C."/>
            <person name="Rogov P."/>
            <person name="Ross K."/>
            <person name="Ryan E."/>
            <person name="Settipalli S."/>
            <person name="Shea T."/>
            <person name="Sherpa N."/>
            <person name="Shi L."/>
            <person name="Shih D."/>
            <person name="Sparrow T."/>
            <person name="Spaulding J."/>
            <person name="Stalker J."/>
            <person name="Stange-Thomann N."/>
            <person name="Stavropoulos S."/>
            <person name="Stone C."/>
            <person name="Strader C."/>
            <person name="Tesfaye S."/>
            <person name="Thomson T."/>
            <person name="Thoulutsang Y."/>
            <person name="Thoulutsang D."/>
            <person name="Topham K."/>
            <person name="Topping I."/>
            <person name="Tsamla T."/>
            <person name="Vassiliev H."/>
            <person name="Vo A."/>
            <person name="Wangchuk T."/>
            <person name="Wangdi T."/>
            <person name="Weiand M."/>
            <person name="Wilkinson J."/>
            <person name="Wilson A."/>
            <person name="Yadav S."/>
            <person name="Young G."/>
            <person name="Yu Q."/>
            <person name="Zembek L."/>
            <person name="Zhong D."/>
            <person name="Zimmer A."/>
            <person name="Zwirko Z."/>
            <person name="Jaffe D.B."/>
            <person name="Alvarez P."/>
            <person name="Brockman W."/>
            <person name="Butler J."/>
            <person name="Chin C."/>
            <person name="Gnerre S."/>
            <person name="Grabherr M."/>
            <person name="Kleber M."/>
            <person name="Mauceli E."/>
            <person name="MacCallum I."/>
        </authorList>
    </citation>
    <scope>NUCLEOTIDE SEQUENCE [LARGE SCALE GENOMIC DNA]</scope>
    <source>
        <strain evidence="3">Tucson 14024-0371.13</strain>
    </source>
</reference>
<name>B3MTU8_DROAN</name>
<evidence type="ECO:0000313" key="2">
    <source>
        <dbReference type="EMBL" id="EDV30229.1"/>
    </source>
</evidence>
<protein>
    <submittedName>
        <fullName evidence="2">Uncharacterized protein</fullName>
    </submittedName>
</protein>
<dbReference type="KEGG" id="dan:6505699"/>
<keyword evidence="3" id="KW-1185">Reference proteome</keyword>
<dbReference type="GeneID" id="6505699"/>
<gene>
    <name evidence="2" type="primary">Dana\GF23053</name>
    <name evidence="2" type="synonym">dana_GLEANR_7583</name>
    <name evidence="2" type="ORF">GF23053</name>
</gene>
<keyword evidence="1" id="KW-0175">Coiled coil</keyword>
<dbReference type="STRING" id="7217.B3MTU8"/>
<dbReference type="SMR" id="B3MTU8"/>
<dbReference type="Proteomes" id="UP000007801">
    <property type="component" value="Unassembled WGS sequence"/>
</dbReference>
<evidence type="ECO:0000313" key="3">
    <source>
        <dbReference type="Proteomes" id="UP000007801"/>
    </source>
</evidence>